<keyword evidence="28" id="KW-1185">Reference proteome</keyword>
<feature type="transmembrane region" description="Helical" evidence="24">
    <location>
        <begin position="750"/>
        <end position="770"/>
    </location>
</feature>
<dbReference type="PANTHER" id="PTHR10160:SF19">
    <property type="entry name" value="PROTON-TRANSLOCATING NAD(P)(+) TRANSHYDROGENASE"/>
    <property type="match status" value="1"/>
</dbReference>
<feature type="transmembrane region" description="Helical" evidence="24">
    <location>
        <begin position="603"/>
        <end position="620"/>
    </location>
</feature>
<dbReference type="GO" id="GO:0005743">
    <property type="term" value="C:mitochondrial inner membrane"/>
    <property type="evidence" value="ECO:0007669"/>
    <property type="project" value="UniProtKB-SubCell"/>
</dbReference>
<keyword evidence="11" id="KW-0521">NADP</keyword>
<evidence type="ECO:0000313" key="28">
    <source>
        <dbReference type="Proteomes" id="UP001163046"/>
    </source>
</evidence>
<feature type="transmembrane region" description="Helical" evidence="24">
    <location>
        <begin position="632"/>
        <end position="648"/>
    </location>
</feature>
<keyword evidence="8 24" id="KW-0812">Transmembrane</keyword>
<evidence type="ECO:0000256" key="8">
    <source>
        <dbReference type="ARBA" id="ARBA00022692"/>
    </source>
</evidence>
<evidence type="ECO:0000256" key="23">
    <source>
        <dbReference type="ARBA" id="ARBA00079255"/>
    </source>
</evidence>
<feature type="domain" description="Alanine dehydrogenase/pyridine nucleotide transhydrogenase NAD(H)-binding" evidence="25">
    <location>
        <begin position="230"/>
        <end position="395"/>
    </location>
</feature>
<feature type="domain" description="Alanine dehydrogenase/pyridine nucleotide transhydrogenase N-terminal" evidence="26">
    <location>
        <begin position="82"/>
        <end position="221"/>
    </location>
</feature>
<dbReference type="GO" id="GO:0005886">
    <property type="term" value="C:plasma membrane"/>
    <property type="evidence" value="ECO:0007669"/>
    <property type="project" value="UniProtKB-SubCell"/>
</dbReference>
<evidence type="ECO:0000256" key="14">
    <source>
        <dbReference type="ARBA" id="ARBA00022989"/>
    </source>
</evidence>
<evidence type="ECO:0000259" key="25">
    <source>
        <dbReference type="SMART" id="SM01002"/>
    </source>
</evidence>
<evidence type="ECO:0000256" key="2">
    <source>
        <dbReference type="ARBA" id="ARBA00004429"/>
    </source>
</evidence>
<comment type="subcellular location">
    <subcellularLocation>
        <location evidence="2">Cell inner membrane</location>
        <topology evidence="2">Multi-pass membrane protein</topology>
    </subcellularLocation>
    <subcellularLocation>
        <location evidence="1">Mitochondrion inner membrane</location>
        <topology evidence="1">Multi-pass membrane protein</topology>
        <orientation evidence="1">Matrix side</orientation>
    </subcellularLocation>
</comment>
<evidence type="ECO:0000256" key="9">
    <source>
        <dbReference type="ARBA" id="ARBA00022741"/>
    </source>
</evidence>
<dbReference type="SUPFAM" id="SSF51735">
    <property type="entry name" value="NAD(P)-binding Rossmann-fold domains"/>
    <property type="match status" value="1"/>
</dbReference>
<comment type="similarity">
    <text evidence="3">In the N-terminal section; belongs to the AlaDH/PNT family.</text>
</comment>
<feature type="transmembrane region" description="Helical" evidence="24">
    <location>
        <begin position="505"/>
        <end position="524"/>
    </location>
</feature>
<evidence type="ECO:0000256" key="17">
    <source>
        <dbReference type="ARBA" id="ARBA00023128"/>
    </source>
</evidence>
<protein>
    <recommendedName>
        <fullName evidence="22">NAD(P) transhydrogenase, mitochondrial</fullName>
        <ecNumber evidence="5">7.1.1.1</ecNumber>
    </recommendedName>
    <alternativeName>
        <fullName evidence="23">Nicotinamide nucleotide transhydrogenase</fullName>
    </alternativeName>
</protein>
<dbReference type="FunFam" id="3.40.50.720:FF:000028">
    <property type="entry name" value="NAD(P) transhydrogenase subunit alpha"/>
    <property type="match status" value="1"/>
</dbReference>
<evidence type="ECO:0000256" key="20">
    <source>
        <dbReference type="ARBA" id="ARBA00054910"/>
    </source>
</evidence>
<dbReference type="OrthoDB" id="37244at2759"/>
<dbReference type="InterPro" id="IPR024605">
    <property type="entry name" value="NADP_transhyd_a_C"/>
</dbReference>
<evidence type="ECO:0000256" key="13">
    <source>
        <dbReference type="ARBA" id="ARBA00022967"/>
    </source>
</evidence>
<comment type="catalytic activity">
    <reaction evidence="19">
        <text>NAD(+) + NADPH + H(+)(in) = NADH + NADP(+) + H(+)(out)</text>
        <dbReference type="Rhea" id="RHEA:47992"/>
        <dbReference type="ChEBI" id="CHEBI:15378"/>
        <dbReference type="ChEBI" id="CHEBI:57540"/>
        <dbReference type="ChEBI" id="CHEBI:57783"/>
        <dbReference type="ChEBI" id="CHEBI:57945"/>
        <dbReference type="ChEBI" id="CHEBI:58349"/>
        <dbReference type="EC" id="7.1.1.1"/>
    </reaction>
</comment>
<dbReference type="Pfam" id="PF01262">
    <property type="entry name" value="AlaDh_PNT_C"/>
    <property type="match status" value="1"/>
</dbReference>
<dbReference type="FunFam" id="3.40.50.1220:FF:000002">
    <property type="entry name" value="NAD(P) transhydrogenase subunit beta"/>
    <property type="match status" value="1"/>
</dbReference>
<dbReference type="InterPro" id="IPR034300">
    <property type="entry name" value="PNTB-like"/>
</dbReference>
<name>A0A9W9ZRY6_9CNID</name>
<feature type="transmembrane region" description="Helical" evidence="24">
    <location>
        <begin position="568"/>
        <end position="591"/>
    </location>
</feature>
<keyword evidence="18 24" id="KW-0472">Membrane</keyword>
<evidence type="ECO:0000256" key="19">
    <source>
        <dbReference type="ARBA" id="ARBA00048202"/>
    </source>
</evidence>
<dbReference type="SUPFAM" id="SSF52467">
    <property type="entry name" value="DHS-like NAD/FAD-binding domain"/>
    <property type="match status" value="1"/>
</dbReference>
<dbReference type="EMBL" id="MU825878">
    <property type="protein sequence ID" value="KAJ7386074.1"/>
    <property type="molecule type" value="Genomic_DNA"/>
</dbReference>
<evidence type="ECO:0000256" key="22">
    <source>
        <dbReference type="ARBA" id="ARBA00074145"/>
    </source>
</evidence>
<dbReference type="GO" id="GO:0008750">
    <property type="term" value="F:proton-translocating NAD(P)+ transhydrogenase activity"/>
    <property type="evidence" value="ECO:0007669"/>
    <property type="project" value="UniProtKB-EC"/>
</dbReference>
<evidence type="ECO:0000256" key="21">
    <source>
        <dbReference type="ARBA" id="ARBA00061558"/>
    </source>
</evidence>
<dbReference type="Gene3D" id="3.40.50.720">
    <property type="entry name" value="NAD(P)-binding Rossmann-like Domain"/>
    <property type="match status" value="2"/>
</dbReference>
<gene>
    <name evidence="27" type="ORF">OS493_012409</name>
</gene>
<feature type="transmembrane region" description="Helical" evidence="24">
    <location>
        <begin position="660"/>
        <end position="677"/>
    </location>
</feature>
<evidence type="ECO:0000313" key="27">
    <source>
        <dbReference type="EMBL" id="KAJ7386074.1"/>
    </source>
</evidence>
<dbReference type="NCBIfam" id="NF006942">
    <property type="entry name" value="PRK09424.1"/>
    <property type="match status" value="1"/>
</dbReference>
<evidence type="ECO:0000256" key="4">
    <source>
        <dbReference type="ARBA" id="ARBA00011738"/>
    </source>
</evidence>
<dbReference type="Pfam" id="PF05222">
    <property type="entry name" value="AlaDh_PNT_N"/>
    <property type="match status" value="1"/>
</dbReference>
<keyword evidence="15" id="KW-0007">Acetylation</keyword>
<sequence>MFLRAGLSVARRFHGQSLLGTKSVLGSYGRTTCSPRCTTFKDCHFYPRLLAGTIRFCANEAKDKPVPAESVTGVPYDQLTIGVPKEIHEGERRVALSPEAAKQFTKQGFKVVVEAGAGAGAKFLDADYIAAGAEVKSVKEALSSDIVLKVRPPQKNQVSGVHEADLMKEGGKLISFLHPAQNKDLLDVLAKRKITAFGVDCIPRISRAQTFDALSSMANIAGYKAVIEAANLFGRFFTGQITAAGKVPPAKILVIGGGVAGLSAIATARNMGAIVRGFDTRAAVKEQVQSLGAEFLEVTGIEESGEGTGGYGTEMSKEFIEAEMALFAKQCKEVDIVITTALIPGKPAPKLITKEMVESMKPGSVIMDLAAEAGGNCELTKPGELYNHNGVNIVGYTDLPSRLPTQSSTLYANNLTKYLLSMGEKGEFAIDLKDDVVRGSIVLQDGKMMWPPPPLKLPAPPPPKPKGTIVKPPEQSPLNAAAWETGLTATGLGSLLGLGIVSPNAAFATMVTTFSLAGVIGYKVVWGVSPALHSPLMSVTNAISGITAAGGLVLMGGGMLPNNTSTSLAAMATLVSSINITGGFIITKRMLDMFRRPGDPPEYTYLYAIPGAAVLGGYAAGKMAGYADIDQMAYLASSLCCVGALAGLSTQTSSRQGNSLGIIGIGTGMTATIGALAPSTDVLAQMGAMMGVGGTIGAIVSSRIAVSDLPQLVAAFHSFVGLAAVLTAIAKYLADVDLFADDPAGNVHKAAIFLGTYIGGVTFTGSLVAFGKLHGLLNSRALSLPLKNQLNIGMALANVGAMGWFMATDSAAVGIPMLGTAATLSSIMGLHMTASIGGADMPVVITVLNSYSGWALCAEGFMLSNDLLTIVGALVGFSGGILSYIMCKAMNRSLANVLFGGYGTLSTGSGTATSANLIEGPHTEINADSAVEMMTGAQNVIITPGYGLAVAKAQYAIADMVKELKDRGLNVRFGIHPVAGRMPGQLNVLLAEAGVPYDIVYEMDEINDDFTNTDLALVIGANDTVNSAAQDDPNSVIAGMPVLEVWKAKQVIVMKRTLGTGYADVDNPVFYKQNTAMLLGDAKTMCDALLNKVKDHYGS</sequence>
<dbReference type="SUPFAM" id="SSF52283">
    <property type="entry name" value="Formate/glycerate dehydrogenase catalytic domain-like"/>
    <property type="match status" value="1"/>
</dbReference>
<dbReference type="GO" id="GO:0050661">
    <property type="term" value="F:NADP binding"/>
    <property type="evidence" value="ECO:0007669"/>
    <property type="project" value="TreeGrafter"/>
</dbReference>
<dbReference type="AlphaFoldDB" id="A0A9W9ZRY6"/>
<dbReference type="Pfam" id="PF12769">
    <property type="entry name" value="PNTB_4TM"/>
    <property type="match status" value="1"/>
</dbReference>
<evidence type="ECO:0000256" key="18">
    <source>
        <dbReference type="ARBA" id="ARBA00023136"/>
    </source>
</evidence>
<dbReference type="Pfam" id="PF02233">
    <property type="entry name" value="PNTB"/>
    <property type="match status" value="1"/>
</dbReference>
<feature type="transmembrane region" description="Helical" evidence="24">
    <location>
        <begin position="536"/>
        <end position="556"/>
    </location>
</feature>
<evidence type="ECO:0000256" key="10">
    <source>
        <dbReference type="ARBA" id="ARBA00022792"/>
    </source>
</evidence>
<keyword evidence="13" id="KW-1278">Translocase</keyword>
<evidence type="ECO:0000256" key="1">
    <source>
        <dbReference type="ARBA" id="ARBA00004292"/>
    </source>
</evidence>
<keyword evidence="7" id="KW-0997">Cell inner membrane</keyword>
<feature type="transmembrane region" description="Helical" evidence="24">
    <location>
        <begin position="683"/>
        <end position="700"/>
    </location>
</feature>
<keyword evidence="16" id="KW-0520">NAD</keyword>
<keyword evidence="12" id="KW-0809">Transit peptide</keyword>
<keyword evidence="9" id="KW-0547">Nucleotide-binding</keyword>
<dbReference type="InterPro" id="IPR036291">
    <property type="entry name" value="NAD(P)-bd_dom_sf"/>
</dbReference>
<dbReference type="InterPro" id="IPR029035">
    <property type="entry name" value="DHS-like_NAD/FAD-binding_dom"/>
</dbReference>
<dbReference type="Proteomes" id="UP001163046">
    <property type="component" value="Unassembled WGS sequence"/>
</dbReference>
<evidence type="ECO:0000256" key="6">
    <source>
        <dbReference type="ARBA" id="ARBA00022475"/>
    </source>
</evidence>
<comment type="function">
    <text evidence="20">The transhydrogenation between NADH and NADP is coupled to respiration and ATP hydrolysis and functions as a proton pump across the membrane. May play a role in reactive oxygen species (ROS) detoxification in the adrenal gland.</text>
</comment>
<evidence type="ECO:0000256" key="7">
    <source>
        <dbReference type="ARBA" id="ARBA00022519"/>
    </source>
</evidence>
<evidence type="ECO:0000256" key="3">
    <source>
        <dbReference type="ARBA" id="ARBA00005624"/>
    </source>
</evidence>
<dbReference type="GO" id="GO:0006740">
    <property type="term" value="P:NADPH regeneration"/>
    <property type="evidence" value="ECO:0007669"/>
    <property type="project" value="TreeGrafter"/>
</dbReference>
<feature type="transmembrane region" description="Helical" evidence="24">
    <location>
        <begin position="867"/>
        <end position="887"/>
    </location>
</feature>
<evidence type="ECO:0000256" key="15">
    <source>
        <dbReference type="ARBA" id="ARBA00022990"/>
    </source>
</evidence>
<reference evidence="27" key="1">
    <citation type="submission" date="2023-01" db="EMBL/GenBank/DDBJ databases">
        <title>Genome assembly of the deep-sea coral Lophelia pertusa.</title>
        <authorList>
            <person name="Herrera S."/>
            <person name="Cordes E."/>
        </authorList>
    </citation>
    <scope>NUCLEOTIDE SEQUENCE</scope>
    <source>
        <strain evidence="27">USNM1676648</strain>
        <tissue evidence="27">Polyp</tissue>
    </source>
</reference>
<organism evidence="27 28">
    <name type="scientific">Desmophyllum pertusum</name>
    <dbReference type="NCBI Taxonomy" id="174260"/>
    <lineage>
        <taxon>Eukaryota</taxon>
        <taxon>Metazoa</taxon>
        <taxon>Cnidaria</taxon>
        <taxon>Anthozoa</taxon>
        <taxon>Hexacorallia</taxon>
        <taxon>Scleractinia</taxon>
        <taxon>Caryophylliina</taxon>
        <taxon>Caryophylliidae</taxon>
        <taxon>Desmophyllum</taxon>
    </lineage>
</organism>
<evidence type="ECO:0000256" key="16">
    <source>
        <dbReference type="ARBA" id="ARBA00023027"/>
    </source>
</evidence>
<accession>A0A9W9ZRY6</accession>
<evidence type="ECO:0000256" key="11">
    <source>
        <dbReference type="ARBA" id="ARBA00022857"/>
    </source>
</evidence>
<dbReference type="SMART" id="SM01002">
    <property type="entry name" value="AlaDh_PNT_C"/>
    <property type="match status" value="1"/>
</dbReference>
<keyword evidence="17" id="KW-0496">Mitochondrion</keyword>
<proteinExistence type="inferred from homology"/>
<feature type="transmembrane region" description="Helical" evidence="24">
    <location>
        <begin position="712"/>
        <end position="730"/>
    </location>
</feature>
<dbReference type="NCBIfam" id="TIGR00561">
    <property type="entry name" value="pntA"/>
    <property type="match status" value="1"/>
</dbReference>
<keyword evidence="14 24" id="KW-1133">Transmembrane helix</keyword>
<evidence type="ECO:0000256" key="5">
    <source>
        <dbReference type="ARBA" id="ARBA00012943"/>
    </source>
</evidence>
<dbReference type="PANTHER" id="PTHR10160">
    <property type="entry name" value="NAD(P) TRANSHYDROGENASE"/>
    <property type="match status" value="1"/>
</dbReference>
<evidence type="ECO:0000256" key="24">
    <source>
        <dbReference type="SAM" id="Phobius"/>
    </source>
</evidence>
<dbReference type="InterPro" id="IPR007886">
    <property type="entry name" value="AlaDH/PNT_N"/>
</dbReference>
<dbReference type="InterPro" id="IPR007698">
    <property type="entry name" value="AlaDH/PNT_NAD(H)-bd"/>
</dbReference>
<evidence type="ECO:0000259" key="26">
    <source>
        <dbReference type="SMART" id="SM01003"/>
    </source>
</evidence>
<dbReference type="CDD" id="cd05304">
    <property type="entry name" value="Rubrum_tdh"/>
    <property type="match status" value="1"/>
</dbReference>
<comment type="similarity">
    <text evidence="21">In the C-terminal section; belongs to the PNT beta subunit family.</text>
</comment>
<dbReference type="Gene3D" id="3.40.50.1220">
    <property type="entry name" value="TPP-binding domain"/>
    <property type="match status" value="1"/>
</dbReference>
<comment type="caution">
    <text evidence="27">The sequence shown here is derived from an EMBL/GenBank/DDBJ whole genome shotgun (WGS) entry which is preliminary data.</text>
</comment>
<comment type="subunit">
    <text evidence="4">Homodimer.</text>
</comment>
<feature type="transmembrane region" description="Helical" evidence="24">
    <location>
        <begin position="813"/>
        <end position="831"/>
    </location>
</feature>
<dbReference type="EC" id="7.1.1.1" evidence="5"/>
<dbReference type="SMART" id="SM01003">
    <property type="entry name" value="AlaDh_PNT_N"/>
    <property type="match status" value="1"/>
</dbReference>
<dbReference type="InterPro" id="IPR026255">
    <property type="entry name" value="NADP_transhyd_a"/>
</dbReference>
<evidence type="ECO:0000256" key="12">
    <source>
        <dbReference type="ARBA" id="ARBA00022946"/>
    </source>
</evidence>
<keyword evidence="10" id="KW-0999">Mitochondrion inner membrane</keyword>
<keyword evidence="6" id="KW-1003">Cell membrane</keyword>